<accession>A0ABQ7PZQ1</accession>
<name>A0ABQ7PZQ1_PLUXY</name>
<dbReference type="PROSITE" id="PS51159">
    <property type="entry name" value="CBM21"/>
    <property type="match status" value="1"/>
</dbReference>
<evidence type="ECO:0000313" key="3">
    <source>
        <dbReference type="Proteomes" id="UP000823941"/>
    </source>
</evidence>
<organism evidence="2 3">
    <name type="scientific">Plutella xylostella</name>
    <name type="common">Diamondback moth</name>
    <name type="synonym">Plutella maculipennis</name>
    <dbReference type="NCBI Taxonomy" id="51655"/>
    <lineage>
        <taxon>Eukaryota</taxon>
        <taxon>Metazoa</taxon>
        <taxon>Ecdysozoa</taxon>
        <taxon>Arthropoda</taxon>
        <taxon>Hexapoda</taxon>
        <taxon>Insecta</taxon>
        <taxon>Pterygota</taxon>
        <taxon>Neoptera</taxon>
        <taxon>Endopterygota</taxon>
        <taxon>Lepidoptera</taxon>
        <taxon>Glossata</taxon>
        <taxon>Ditrysia</taxon>
        <taxon>Yponomeutoidea</taxon>
        <taxon>Plutellidae</taxon>
        <taxon>Plutella</taxon>
    </lineage>
</organism>
<dbReference type="InterPro" id="IPR005036">
    <property type="entry name" value="CBM21_dom"/>
</dbReference>
<dbReference type="Gene3D" id="2.60.40.2440">
    <property type="entry name" value="Carbohydrate binding type-21 domain"/>
    <property type="match status" value="1"/>
</dbReference>
<dbReference type="InterPro" id="IPR038175">
    <property type="entry name" value="CBM21_dom_sf"/>
</dbReference>
<protein>
    <recommendedName>
        <fullName evidence="1">CBM21 domain-containing protein</fullName>
    </recommendedName>
</protein>
<sequence>MLSSEQHFYGCSPPAGFLMDYAPPVRRLSTRQYSAPCLSVLKPIHLTLKTATRSCLRLQTEKTNKKVVFADDRGLALEQVKFMTEPSHVPPYWALKLVASPPVERKPPPQPTTDLWEPAFVQPASNYVEFRRRITQDCVALENVIVKQKEGAVDGTVKVKNLDFAKEIFVRTSADGWQTNEDTTCAFVESGPVGSNGQSLYDTFSFRLQLPIHSRRLDFCVCFRCKGEEYWDSNGGNNYTIEKQSVRNSSTNSCARIKYGNSWSSRSINAAELVIYDSVDGAVVDTDTCEGSGFKSRASQI</sequence>
<proteinExistence type="predicted"/>
<comment type="caution">
    <text evidence="2">The sequence shown here is derived from an EMBL/GenBank/DDBJ whole genome shotgun (WGS) entry which is preliminary data.</text>
</comment>
<dbReference type="Proteomes" id="UP000823941">
    <property type="component" value="Chromosome 24"/>
</dbReference>
<reference evidence="2 3" key="1">
    <citation type="submission" date="2021-06" db="EMBL/GenBank/DDBJ databases">
        <title>A haploid diamondback moth (Plutella xylostella L.) genome assembly resolves 31 chromosomes and identifies a diamide resistance mutation.</title>
        <authorList>
            <person name="Ward C.M."/>
            <person name="Perry K.D."/>
            <person name="Baker G."/>
            <person name="Powis K."/>
            <person name="Heckel D.G."/>
            <person name="Baxter S.W."/>
        </authorList>
    </citation>
    <scope>NUCLEOTIDE SEQUENCE [LARGE SCALE GENOMIC DNA]</scope>
    <source>
        <strain evidence="2 3">LV</strain>
        <tissue evidence="2">Single pupa</tissue>
    </source>
</reference>
<dbReference type="PANTHER" id="PTHR12307:SF48">
    <property type="entry name" value="PROTEIN PHOSPHATASE 1 REGULATORY SUBUNIT"/>
    <property type="match status" value="1"/>
</dbReference>
<keyword evidence="3" id="KW-1185">Reference proteome</keyword>
<dbReference type="InterPro" id="IPR050782">
    <property type="entry name" value="PP1_regulatory_subunit_3"/>
</dbReference>
<evidence type="ECO:0000313" key="2">
    <source>
        <dbReference type="EMBL" id="KAG7298457.1"/>
    </source>
</evidence>
<dbReference type="EMBL" id="JAHIBW010000024">
    <property type="protein sequence ID" value="KAG7298457.1"/>
    <property type="molecule type" value="Genomic_DNA"/>
</dbReference>
<evidence type="ECO:0000259" key="1">
    <source>
        <dbReference type="PROSITE" id="PS51159"/>
    </source>
</evidence>
<dbReference type="PANTHER" id="PTHR12307">
    <property type="entry name" value="PROTEIN PHOSPHATASE 1 REGULATORY SUBUNIT"/>
    <property type="match status" value="1"/>
</dbReference>
<dbReference type="Pfam" id="PF03370">
    <property type="entry name" value="CBM_21"/>
    <property type="match status" value="1"/>
</dbReference>
<gene>
    <name evidence="2" type="ORF">JYU34_018086</name>
</gene>
<feature type="domain" description="CBM21" evidence="1">
    <location>
        <begin position="133"/>
        <end position="242"/>
    </location>
</feature>